<feature type="region of interest" description="Disordered" evidence="3">
    <location>
        <begin position="1"/>
        <end position="41"/>
    </location>
</feature>
<feature type="coiled-coil region" evidence="2">
    <location>
        <begin position="300"/>
        <end position="334"/>
    </location>
</feature>
<reference evidence="4" key="1">
    <citation type="journal article" date="2024" name="Gigascience">
        <title>Chromosome-level genome of the poultry shaft louse Menopon gallinae provides insight into the host-switching and adaptive evolution of parasitic lice.</title>
        <authorList>
            <person name="Xu Y."/>
            <person name="Ma L."/>
            <person name="Liu S."/>
            <person name="Liang Y."/>
            <person name="Liu Q."/>
            <person name="He Z."/>
            <person name="Tian L."/>
            <person name="Duan Y."/>
            <person name="Cai W."/>
            <person name="Li H."/>
            <person name="Song F."/>
        </authorList>
    </citation>
    <scope>NUCLEOTIDE SEQUENCE</scope>
    <source>
        <strain evidence="4">Cailab_2023a</strain>
    </source>
</reference>
<feature type="region of interest" description="Disordered" evidence="3">
    <location>
        <begin position="205"/>
        <end position="261"/>
    </location>
</feature>
<feature type="compositionally biased region" description="Basic and acidic residues" evidence="3">
    <location>
        <begin position="12"/>
        <end position="24"/>
    </location>
</feature>
<accession>A0AAW2I9V1</accession>
<proteinExistence type="predicted"/>
<dbReference type="AlphaFoldDB" id="A0AAW2I9V1"/>
<name>A0AAW2I9V1_9NEOP</name>
<gene>
    <name evidence="4" type="ORF">PYX00_000319</name>
</gene>
<sequence>MVQKFSTKREKHTKDDEKRRESLKNKLKQNQTKKSLIKNALSGEFPGKAKKIVFDEESLDGDDFHRENVGNSDMSNSRRNSGEKKFLFDESDNDEGENYEIKIKSQFEGKKGQKLLNLQSNYNFDDRFKLDERFQDDGDDVSDVDGDFQEIVDAEKNVNAGPSELEKEKLTQLKVLEDVLGHSIQSQKWDKKPKKSFVEMVRFDASNEDHRRKDTTNEIETEEPVKKKKRHLDKEERKKKREARKEEMLKQESAAATVSNEKFYEVTDDLKAALKNRKKDEEGGAGFSLLAAFSKREADDEEIVEEHEEIEDRCDEVEEEVEHSKHEVNEKEEVEVMKAQGITNEKFFFSKDDPRFEEALNFINMKGSEEARMSMESYDEKRKSIREVLRLRWQKHRQRNNPFKKKIGGSAKKMAPFNKNKKPFGKPFGKRRH</sequence>
<evidence type="ECO:0000256" key="3">
    <source>
        <dbReference type="SAM" id="MobiDB-lite"/>
    </source>
</evidence>
<feature type="compositionally biased region" description="Polar residues" evidence="3">
    <location>
        <begin position="69"/>
        <end position="79"/>
    </location>
</feature>
<feature type="region of interest" description="Disordered" evidence="3">
    <location>
        <begin position="399"/>
        <end position="433"/>
    </location>
</feature>
<dbReference type="EMBL" id="JARGDH010000001">
    <property type="protein sequence ID" value="KAL0278513.1"/>
    <property type="molecule type" value="Genomic_DNA"/>
</dbReference>
<dbReference type="GO" id="GO:0003723">
    <property type="term" value="F:RNA binding"/>
    <property type="evidence" value="ECO:0007669"/>
    <property type="project" value="UniProtKB-KW"/>
</dbReference>
<dbReference type="EMBL" id="JARGDH010000001">
    <property type="protein sequence ID" value="KAL0278512.1"/>
    <property type="molecule type" value="Genomic_DNA"/>
</dbReference>
<keyword evidence="1" id="KW-0694">RNA-binding</keyword>
<protein>
    <submittedName>
        <fullName evidence="4">Uncharacterized protein</fullName>
    </submittedName>
</protein>
<evidence type="ECO:0000256" key="1">
    <source>
        <dbReference type="ARBA" id="ARBA00022884"/>
    </source>
</evidence>
<evidence type="ECO:0000256" key="2">
    <source>
        <dbReference type="SAM" id="Coils"/>
    </source>
</evidence>
<feature type="region of interest" description="Disordered" evidence="3">
    <location>
        <begin position="61"/>
        <end position="95"/>
    </location>
</feature>
<feature type="compositionally biased region" description="Basic residues" evidence="3">
    <location>
        <begin position="226"/>
        <end position="242"/>
    </location>
</feature>
<keyword evidence="2" id="KW-0175">Coiled coil</keyword>
<feature type="compositionally biased region" description="Basic and acidic residues" evidence="3">
    <location>
        <begin position="205"/>
        <end position="216"/>
    </location>
</feature>
<dbReference type="PANTHER" id="PTHR48029:SF1">
    <property type="entry name" value="NUCLEOLAR PROTEIN 8"/>
    <property type="match status" value="1"/>
</dbReference>
<dbReference type="PANTHER" id="PTHR48029">
    <property type="entry name" value="NUCLEOLAR PROTEIN 8"/>
    <property type="match status" value="1"/>
</dbReference>
<comment type="caution">
    <text evidence="4">The sequence shown here is derived from an EMBL/GenBank/DDBJ whole genome shotgun (WGS) entry which is preliminary data.</text>
</comment>
<organism evidence="4">
    <name type="scientific">Menopon gallinae</name>
    <name type="common">poultry shaft louse</name>
    <dbReference type="NCBI Taxonomy" id="328185"/>
    <lineage>
        <taxon>Eukaryota</taxon>
        <taxon>Metazoa</taxon>
        <taxon>Ecdysozoa</taxon>
        <taxon>Arthropoda</taxon>
        <taxon>Hexapoda</taxon>
        <taxon>Insecta</taxon>
        <taxon>Pterygota</taxon>
        <taxon>Neoptera</taxon>
        <taxon>Paraneoptera</taxon>
        <taxon>Psocodea</taxon>
        <taxon>Troctomorpha</taxon>
        <taxon>Phthiraptera</taxon>
        <taxon>Amblycera</taxon>
        <taxon>Menoponidae</taxon>
        <taxon>Menopon</taxon>
    </lineage>
</organism>
<feature type="compositionally biased region" description="Basic residues" evidence="3">
    <location>
        <begin position="419"/>
        <end position="433"/>
    </location>
</feature>
<evidence type="ECO:0000313" key="4">
    <source>
        <dbReference type="EMBL" id="KAL0278512.1"/>
    </source>
</evidence>